<name>A0A0B2QJ18_GLYSO</name>
<organism evidence="5">
    <name type="scientific">Glycine soja</name>
    <name type="common">Wild soybean</name>
    <dbReference type="NCBI Taxonomy" id="3848"/>
    <lineage>
        <taxon>Eukaryota</taxon>
        <taxon>Viridiplantae</taxon>
        <taxon>Streptophyta</taxon>
        <taxon>Embryophyta</taxon>
        <taxon>Tracheophyta</taxon>
        <taxon>Spermatophyta</taxon>
        <taxon>Magnoliopsida</taxon>
        <taxon>eudicotyledons</taxon>
        <taxon>Gunneridae</taxon>
        <taxon>Pentapetalae</taxon>
        <taxon>rosids</taxon>
        <taxon>fabids</taxon>
        <taxon>Fabales</taxon>
        <taxon>Fabaceae</taxon>
        <taxon>Papilionoideae</taxon>
        <taxon>50 kb inversion clade</taxon>
        <taxon>NPAAA clade</taxon>
        <taxon>indigoferoid/millettioid clade</taxon>
        <taxon>Phaseoleae</taxon>
        <taxon>Glycine</taxon>
        <taxon>Glycine subgen. Soja</taxon>
    </lineage>
</organism>
<keyword evidence="3" id="KW-0472">Membrane</keyword>
<dbReference type="GO" id="GO:0007005">
    <property type="term" value="P:mitochondrion organization"/>
    <property type="evidence" value="ECO:0007669"/>
    <property type="project" value="TreeGrafter"/>
</dbReference>
<reference evidence="5" key="1">
    <citation type="submission" date="2014-07" db="EMBL/GenBank/DDBJ databases">
        <title>Identification of a novel salt tolerance gene in wild soybean by whole-genome sequencing.</title>
        <authorList>
            <person name="Lam H.-M."/>
            <person name="Qi X."/>
            <person name="Li M.-W."/>
            <person name="Liu X."/>
            <person name="Xie M."/>
            <person name="Ni M."/>
            <person name="Xu X."/>
        </authorList>
    </citation>
    <scope>NUCLEOTIDE SEQUENCE [LARGE SCALE GENOMIC DNA]</scope>
    <source>
        <tissue evidence="5">Root</tissue>
    </source>
</reference>
<evidence type="ECO:0000256" key="2">
    <source>
        <dbReference type="ARBA" id="ARBA00009658"/>
    </source>
</evidence>
<protein>
    <recommendedName>
        <fullName evidence="4">Prohibitin</fullName>
    </recommendedName>
</protein>
<sequence>MPSEKLFLIILRGQGLVVEVLVLELVVDVVTDGMAFSAVSVHEHHLLQVVTQIFIQKGIDVEVLPPSESVLSSHALTNLRRMTSVLSSFKRGTPQMETSSSSNSSFRSFFSSSMEFFLESETLLLFGFVYPEGTHFIISWFERPVIYDIRARPHLVESTSGSRDLQMDFLH</sequence>
<accession>A0A0B2QJ18</accession>
<dbReference type="InterPro" id="IPR000163">
    <property type="entry name" value="Prohibitin"/>
</dbReference>
<evidence type="ECO:0000313" key="5">
    <source>
        <dbReference type="EMBL" id="KHN19908.1"/>
    </source>
</evidence>
<dbReference type="Proteomes" id="UP000053555">
    <property type="component" value="Unassembled WGS sequence"/>
</dbReference>
<comment type="subcellular location">
    <subcellularLocation>
        <location evidence="1">Membrane</location>
    </subcellularLocation>
    <subcellularLocation>
        <location evidence="4">Mitochondrion inner membrane</location>
    </subcellularLocation>
</comment>
<dbReference type="AlphaFoldDB" id="A0A0B2QJ18"/>
<comment type="similarity">
    <text evidence="2 4">Belongs to the prohibitin family.</text>
</comment>
<dbReference type="GO" id="GO:0005743">
    <property type="term" value="C:mitochondrial inner membrane"/>
    <property type="evidence" value="ECO:0007669"/>
    <property type="project" value="UniProtKB-SubCell"/>
</dbReference>
<evidence type="ECO:0000256" key="3">
    <source>
        <dbReference type="ARBA" id="ARBA00023136"/>
    </source>
</evidence>
<dbReference type="PANTHER" id="PTHR23222:SF1">
    <property type="entry name" value="PROHIBITIN-2"/>
    <property type="match status" value="1"/>
</dbReference>
<dbReference type="EMBL" id="KN658610">
    <property type="protein sequence ID" value="KHN19908.1"/>
    <property type="molecule type" value="Genomic_DNA"/>
</dbReference>
<keyword evidence="4" id="KW-0999">Mitochondrion inner membrane</keyword>
<evidence type="ECO:0000256" key="4">
    <source>
        <dbReference type="RuleBase" id="RU366048"/>
    </source>
</evidence>
<dbReference type="PANTHER" id="PTHR23222">
    <property type="entry name" value="PROHIBITIN"/>
    <property type="match status" value="1"/>
</dbReference>
<proteinExistence type="inferred from homology"/>
<gene>
    <name evidence="5" type="ORF">glysoja_032388</name>
</gene>
<keyword evidence="4" id="KW-0496">Mitochondrion</keyword>
<evidence type="ECO:0000256" key="1">
    <source>
        <dbReference type="ARBA" id="ARBA00004370"/>
    </source>
</evidence>